<protein>
    <recommendedName>
        <fullName evidence="3">Phage-related protein</fullName>
    </recommendedName>
</protein>
<organism evidence="1 2">
    <name type="scientific">Rickettsia tillamookensis</name>
    <dbReference type="NCBI Taxonomy" id="2761623"/>
    <lineage>
        <taxon>Bacteria</taxon>
        <taxon>Pseudomonadati</taxon>
        <taxon>Pseudomonadota</taxon>
        <taxon>Alphaproteobacteria</taxon>
        <taxon>Rickettsiales</taxon>
        <taxon>Rickettsiaceae</taxon>
        <taxon>Rickettsieae</taxon>
        <taxon>Rickettsia</taxon>
        <taxon>spotted fever group</taxon>
    </lineage>
</organism>
<dbReference type="EMBL" id="CP060138">
    <property type="protein sequence ID" value="QQV75312.1"/>
    <property type="molecule type" value="Genomic_DNA"/>
</dbReference>
<evidence type="ECO:0000313" key="1">
    <source>
        <dbReference type="EMBL" id="QQV75312.1"/>
    </source>
</evidence>
<dbReference type="InterPro" id="IPR009241">
    <property type="entry name" value="HigB-like"/>
</dbReference>
<proteinExistence type="predicted"/>
<dbReference type="Pfam" id="PF05973">
    <property type="entry name" value="Gp49"/>
    <property type="match status" value="1"/>
</dbReference>
<name>A0A9E6SQN5_9RICK</name>
<evidence type="ECO:0000313" key="2">
    <source>
        <dbReference type="Proteomes" id="UP000595296"/>
    </source>
</evidence>
<dbReference type="RefSeq" id="WP_202068564.1">
    <property type="nucleotide sequence ID" value="NZ_CP060138.2"/>
</dbReference>
<evidence type="ECO:0008006" key="3">
    <source>
        <dbReference type="Google" id="ProtNLM"/>
    </source>
</evidence>
<gene>
    <name evidence="1" type="ORF">H6P87_00865</name>
</gene>
<sequence length="112" mass="13189">MKKWTITFINKAAEKEVKKLSYDLQADFLYVCELLIEFSLYNVGMPHTKNIEDKFWELRLCGKDNIARSIYYLAKDKQIVILHSFVKKTKKTPKTAILIAKTRLKEGFNEKL</sequence>
<dbReference type="Proteomes" id="UP000595296">
    <property type="component" value="Chromosome"/>
</dbReference>
<keyword evidence="2" id="KW-1185">Reference proteome</keyword>
<reference evidence="1 2" key="1">
    <citation type="journal article" date="2021" name="Int. J. Syst. Evol. Microbiol.">
        <title>Characterization of a novel transitional group Rickettsia species (Rickettsia tillamookensis sp. nov.) from the western black-legged tick, Ixodes pacificus.</title>
        <authorList>
            <person name="Gauthier D.T."/>
            <person name="Karpathy S.E."/>
            <person name="Grizzard S.L."/>
            <person name="Batra D."/>
            <person name="Rowe L.A."/>
            <person name="Paddock C.D."/>
        </authorList>
    </citation>
    <scope>NUCLEOTIDE SEQUENCE [LARGE SCALE GENOMIC DNA]</scope>
    <source>
        <strain evidence="1 2">Tillamook 23</strain>
    </source>
</reference>
<accession>A0A9E6SQN5</accession>